<feature type="domain" description="Core-binding (CB)" evidence="6">
    <location>
        <begin position="19"/>
        <end position="109"/>
    </location>
</feature>
<dbReference type="InterPro" id="IPR010998">
    <property type="entry name" value="Integrase_recombinase_N"/>
</dbReference>
<keyword evidence="2 4" id="KW-0238">DNA-binding</keyword>
<dbReference type="SUPFAM" id="SSF56349">
    <property type="entry name" value="DNA breaking-rejoining enzymes"/>
    <property type="match status" value="1"/>
</dbReference>
<evidence type="ECO:0000313" key="8">
    <source>
        <dbReference type="Proteomes" id="UP000300142"/>
    </source>
</evidence>
<proteinExistence type="inferred from homology"/>
<evidence type="ECO:0000256" key="2">
    <source>
        <dbReference type="ARBA" id="ARBA00023125"/>
    </source>
</evidence>
<evidence type="ECO:0000256" key="1">
    <source>
        <dbReference type="ARBA" id="ARBA00008857"/>
    </source>
</evidence>
<dbReference type="CDD" id="cd01195">
    <property type="entry name" value="INT_C_like_5"/>
    <property type="match status" value="1"/>
</dbReference>
<evidence type="ECO:0000259" key="5">
    <source>
        <dbReference type="PROSITE" id="PS51898"/>
    </source>
</evidence>
<evidence type="ECO:0000313" key="7">
    <source>
        <dbReference type="EMBL" id="GCL39619.1"/>
    </source>
</evidence>
<dbReference type="PANTHER" id="PTHR30349">
    <property type="entry name" value="PHAGE INTEGRASE-RELATED"/>
    <property type="match status" value="1"/>
</dbReference>
<protein>
    <submittedName>
        <fullName evidence="7">Tyrosine recombinase</fullName>
    </submittedName>
</protein>
<keyword evidence="3" id="KW-0233">DNA recombination</keyword>
<evidence type="ECO:0000256" key="3">
    <source>
        <dbReference type="ARBA" id="ARBA00023172"/>
    </source>
</evidence>
<dbReference type="Proteomes" id="UP000300142">
    <property type="component" value="Unassembled WGS sequence"/>
</dbReference>
<name>A0A480A469_9CYAN</name>
<dbReference type="PANTHER" id="PTHR30349:SF64">
    <property type="entry name" value="PROPHAGE INTEGRASE INTD-RELATED"/>
    <property type="match status" value="1"/>
</dbReference>
<keyword evidence="8" id="KW-1185">Reference proteome</keyword>
<feature type="domain" description="Tyr recombinase" evidence="5">
    <location>
        <begin position="130"/>
        <end position="315"/>
    </location>
</feature>
<dbReference type="GO" id="GO:0015074">
    <property type="term" value="P:DNA integration"/>
    <property type="evidence" value="ECO:0007669"/>
    <property type="project" value="InterPro"/>
</dbReference>
<dbReference type="GO" id="GO:0006310">
    <property type="term" value="P:DNA recombination"/>
    <property type="evidence" value="ECO:0007669"/>
    <property type="project" value="UniProtKB-KW"/>
</dbReference>
<dbReference type="InterPro" id="IPR013762">
    <property type="entry name" value="Integrase-like_cat_sf"/>
</dbReference>
<dbReference type="InterPro" id="IPR011010">
    <property type="entry name" value="DNA_brk_join_enz"/>
</dbReference>
<evidence type="ECO:0000259" key="6">
    <source>
        <dbReference type="PROSITE" id="PS51900"/>
    </source>
</evidence>
<dbReference type="Pfam" id="PF00589">
    <property type="entry name" value="Phage_integrase"/>
    <property type="match status" value="1"/>
</dbReference>
<comment type="caution">
    <text evidence="7">The sequence shown here is derived from an EMBL/GenBank/DDBJ whole genome shotgun (WGS) entry which is preliminary data.</text>
</comment>
<dbReference type="AlphaFoldDB" id="A0A480A469"/>
<dbReference type="InterPro" id="IPR002104">
    <property type="entry name" value="Integrase_catalytic"/>
</dbReference>
<accession>A0A480A469</accession>
<dbReference type="GO" id="GO:0003677">
    <property type="term" value="F:DNA binding"/>
    <property type="evidence" value="ECO:0007669"/>
    <property type="project" value="UniProtKB-UniRule"/>
</dbReference>
<dbReference type="Gene3D" id="1.10.443.10">
    <property type="entry name" value="Intergrase catalytic core"/>
    <property type="match status" value="1"/>
</dbReference>
<reference evidence="8" key="1">
    <citation type="submission" date="2019-02" db="EMBL/GenBank/DDBJ databases">
        <title>Draft genome sequence of Sphaerospermopsis reniformis NIES-1949.</title>
        <authorList>
            <person name="Yamaguchi H."/>
            <person name="Suzuki S."/>
            <person name="Kawachi M."/>
        </authorList>
    </citation>
    <scope>NUCLEOTIDE SEQUENCE [LARGE SCALE GENOMIC DNA]</scope>
    <source>
        <strain evidence="8">NIES-1949</strain>
    </source>
</reference>
<dbReference type="InterPro" id="IPR044068">
    <property type="entry name" value="CB"/>
</dbReference>
<dbReference type="EMBL" id="BJCE01000284">
    <property type="protein sequence ID" value="GCL39619.1"/>
    <property type="molecule type" value="Genomic_DNA"/>
</dbReference>
<dbReference type="Gene3D" id="1.10.150.130">
    <property type="match status" value="1"/>
</dbReference>
<comment type="similarity">
    <text evidence="1">Belongs to the 'phage' integrase family.</text>
</comment>
<dbReference type="RefSeq" id="WP_137669152.1">
    <property type="nucleotide sequence ID" value="NZ_BJCE01000284.1"/>
</dbReference>
<dbReference type="PROSITE" id="PS51898">
    <property type="entry name" value="TYR_RECOMBINASE"/>
    <property type="match status" value="1"/>
</dbReference>
<gene>
    <name evidence="7" type="primary">xerC</name>
    <name evidence="7" type="ORF">SR1949_47460</name>
</gene>
<dbReference type="InterPro" id="IPR050090">
    <property type="entry name" value="Tyrosine_recombinase_XerCD"/>
</dbReference>
<evidence type="ECO:0000256" key="4">
    <source>
        <dbReference type="PROSITE-ProRule" id="PRU01248"/>
    </source>
</evidence>
<dbReference type="PROSITE" id="PS51900">
    <property type="entry name" value="CB"/>
    <property type="match status" value="1"/>
</dbReference>
<organism evidence="7 8">
    <name type="scientific">Sphaerospermopsis reniformis</name>
    <dbReference type="NCBI Taxonomy" id="531300"/>
    <lineage>
        <taxon>Bacteria</taxon>
        <taxon>Bacillati</taxon>
        <taxon>Cyanobacteriota</taxon>
        <taxon>Cyanophyceae</taxon>
        <taxon>Nostocales</taxon>
        <taxon>Aphanizomenonaceae</taxon>
        <taxon>Sphaerospermopsis</taxon>
    </lineage>
</organism>
<sequence length="321" mass="36161">MQPPQESNSLAKVNPFAITAERDLLAELLVGKRNKNTRHEYAKDLNKFFLSVCGQQPTPALVGQFLQMDRYSAVTLVLRYKAELVDLGLKEATVNRRLAAIKALVNYAYKVGKCEWTLADIKSEKIQPYRDTSGITPEAFRKMLSIPDRETIKGKRDYALLRLLWANALRREEVSHCNIEDLDLELRTLSILGKGKGTQKENVDLHPKTCDALQDWLWTRKELDIKQPLFISLRPHYGHRLTGDGIRKIVVKIASVAGISKVVSPHKIRHSSVTAALDASGGDVRSVQKLSRHANLNTLMIYDDNRTKAQGKITALLEDLV</sequence>